<dbReference type="RefSeq" id="WP_020071817.1">
    <property type="nucleotide sequence ID" value="NZ_JBKWRC010000001.1"/>
</dbReference>
<name>A0A928KVX8_9FIRM</name>
<organism evidence="2 3">
    <name type="scientific">Faecalispora sporosphaeroides</name>
    <dbReference type="NCBI Taxonomy" id="1549"/>
    <lineage>
        <taxon>Bacteria</taxon>
        <taxon>Bacillati</taxon>
        <taxon>Bacillota</taxon>
        <taxon>Clostridia</taxon>
        <taxon>Eubacteriales</taxon>
        <taxon>Oscillospiraceae</taxon>
        <taxon>Faecalispora</taxon>
    </lineage>
</organism>
<sequence>MNMRRFLSLALFAALLAALSVGFTHLERVNHQNTGSLLLQKIDRAVVDCYAIEGAYPPSFAYLEENYGIHVDEKKYYVDYQIFASNIKPEIRLAERGHSEEAKP</sequence>
<evidence type="ECO:0000313" key="3">
    <source>
        <dbReference type="Proteomes" id="UP000754750"/>
    </source>
</evidence>
<accession>A0A928KVX8</accession>
<dbReference type="AlphaFoldDB" id="A0A928KVX8"/>
<dbReference type="Proteomes" id="UP000754750">
    <property type="component" value="Unassembled WGS sequence"/>
</dbReference>
<dbReference type="EMBL" id="SVNY01000002">
    <property type="protein sequence ID" value="MBE6833005.1"/>
    <property type="molecule type" value="Genomic_DNA"/>
</dbReference>
<evidence type="ECO:0000313" key="2">
    <source>
        <dbReference type="EMBL" id="MBE6833005.1"/>
    </source>
</evidence>
<evidence type="ECO:0000256" key="1">
    <source>
        <dbReference type="SAM" id="SignalP"/>
    </source>
</evidence>
<reference evidence="2" key="1">
    <citation type="submission" date="2019-04" db="EMBL/GenBank/DDBJ databases">
        <title>Evolution of Biomass-Degrading Anaerobic Consortia Revealed by Metagenomics.</title>
        <authorList>
            <person name="Peng X."/>
        </authorList>
    </citation>
    <scope>NUCLEOTIDE SEQUENCE</scope>
    <source>
        <strain evidence="2">SIG551</strain>
    </source>
</reference>
<comment type="caution">
    <text evidence="2">The sequence shown here is derived from an EMBL/GenBank/DDBJ whole genome shotgun (WGS) entry which is preliminary data.</text>
</comment>
<protein>
    <submittedName>
        <fullName evidence="2">Uncharacterized protein</fullName>
    </submittedName>
</protein>
<gene>
    <name evidence="2" type="ORF">E7512_05395</name>
</gene>
<feature type="chain" id="PRO_5039233937" evidence="1">
    <location>
        <begin position="27"/>
        <end position="104"/>
    </location>
</feature>
<proteinExistence type="predicted"/>
<feature type="signal peptide" evidence="1">
    <location>
        <begin position="1"/>
        <end position="26"/>
    </location>
</feature>
<keyword evidence="1" id="KW-0732">Signal</keyword>